<proteinExistence type="predicted"/>
<evidence type="ECO:0000256" key="1">
    <source>
        <dbReference type="SAM" id="MobiDB-lite"/>
    </source>
</evidence>
<reference evidence="2" key="1">
    <citation type="journal article" name="BMC Genomics">
        <title>Long-read sequencing and de novo genome assembly of marine medaka (Oryzias melastigma).</title>
        <authorList>
            <person name="Liang P."/>
            <person name="Saqib H.S.A."/>
            <person name="Ni X."/>
            <person name="Shen Y."/>
        </authorList>
    </citation>
    <scope>NUCLEOTIDE SEQUENCE</scope>
    <source>
        <strain evidence="2">Bigg-433</strain>
    </source>
</reference>
<feature type="region of interest" description="Disordered" evidence="1">
    <location>
        <begin position="49"/>
        <end position="70"/>
    </location>
</feature>
<dbReference type="Proteomes" id="UP000646548">
    <property type="component" value="Unassembled WGS sequence"/>
</dbReference>
<sequence length="106" mass="12319">MQTKVLYTNCTQKARHYTFRVIRLLTLPSSKPNFKVWSSKSVGVTRMEQQESPDSIQMSSQHLKQRGSSSLHQYKHTFTQTLYTVPSTHTTTTWHSDNKRPAVFCQ</sequence>
<feature type="compositionally biased region" description="Polar residues" evidence="1">
    <location>
        <begin position="50"/>
        <end position="70"/>
    </location>
</feature>
<evidence type="ECO:0000313" key="2">
    <source>
        <dbReference type="EMBL" id="KAF6717959.1"/>
    </source>
</evidence>
<organism evidence="2 3">
    <name type="scientific">Oryzias melastigma</name>
    <name type="common">Marine medaka</name>
    <dbReference type="NCBI Taxonomy" id="30732"/>
    <lineage>
        <taxon>Eukaryota</taxon>
        <taxon>Metazoa</taxon>
        <taxon>Chordata</taxon>
        <taxon>Craniata</taxon>
        <taxon>Vertebrata</taxon>
        <taxon>Euteleostomi</taxon>
        <taxon>Actinopterygii</taxon>
        <taxon>Neopterygii</taxon>
        <taxon>Teleostei</taxon>
        <taxon>Neoteleostei</taxon>
        <taxon>Acanthomorphata</taxon>
        <taxon>Ovalentaria</taxon>
        <taxon>Atherinomorphae</taxon>
        <taxon>Beloniformes</taxon>
        <taxon>Adrianichthyidae</taxon>
        <taxon>Oryziinae</taxon>
        <taxon>Oryzias</taxon>
    </lineage>
</organism>
<protein>
    <submittedName>
        <fullName evidence="2">Uncharacterized protein</fullName>
    </submittedName>
</protein>
<comment type="caution">
    <text evidence="2">The sequence shown here is derived from an EMBL/GenBank/DDBJ whole genome shotgun (WGS) entry which is preliminary data.</text>
</comment>
<dbReference type="EMBL" id="WKFB01000784">
    <property type="protein sequence ID" value="KAF6717959.1"/>
    <property type="molecule type" value="Genomic_DNA"/>
</dbReference>
<dbReference type="AlphaFoldDB" id="A0A834F1U1"/>
<evidence type="ECO:0000313" key="3">
    <source>
        <dbReference type="Proteomes" id="UP000646548"/>
    </source>
</evidence>
<gene>
    <name evidence="2" type="ORF">FQA47_024615</name>
</gene>
<name>A0A834F1U1_ORYME</name>
<accession>A0A834F1U1</accession>